<organism evidence="4 5">
    <name type="scientific">Daphnia sinensis</name>
    <dbReference type="NCBI Taxonomy" id="1820382"/>
    <lineage>
        <taxon>Eukaryota</taxon>
        <taxon>Metazoa</taxon>
        <taxon>Ecdysozoa</taxon>
        <taxon>Arthropoda</taxon>
        <taxon>Crustacea</taxon>
        <taxon>Branchiopoda</taxon>
        <taxon>Diplostraca</taxon>
        <taxon>Cladocera</taxon>
        <taxon>Anomopoda</taxon>
        <taxon>Daphniidae</taxon>
        <taxon>Daphnia</taxon>
        <taxon>Daphnia similis group</taxon>
    </lineage>
</organism>
<dbReference type="PANTHER" id="PTHR21551">
    <property type="entry name" value="TOPOISOMERASE II-ASSOCIATED PROTEIN PAT1"/>
    <property type="match status" value="1"/>
</dbReference>
<dbReference type="Proteomes" id="UP000820818">
    <property type="component" value="Linkage Group LG7"/>
</dbReference>
<evidence type="ECO:0000313" key="4">
    <source>
        <dbReference type="EMBL" id="KAI9555880.1"/>
    </source>
</evidence>
<evidence type="ECO:0000256" key="1">
    <source>
        <dbReference type="ARBA" id="ARBA00004201"/>
    </source>
</evidence>
<dbReference type="GO" id="GO:0033962">
    <property type="term" value="P:P-body assembly"/>
    <property type="evidence" value="ECO:0007669"/>
    <property type="project" value="TreeGrafter"/>
</dbReference>
<sequence>MEDGGFFGFDTSLPSVRKGPKQEIGDVELEDTYDALNDETFGVINADDDWEEEHEKLAEYLGEIPRQEYAKTGGYSEEDFEECAYPGPQPGHVRNKRVDKSDNVYFETDNEDAANVAASVSQILLDDDDIDNILSRPINYSRMESKLFGQMSPQSSIFDTDIVGSPSTPSIWSTLPSDIRKSSGESPKVIPVIPNGNPIPSMGNHNLLHEGLFKTVEELERHLLHQPKQLTMEELERNLLSNRPLPTGSIRSVEEIEAELTRAQPPRQVGMMPPPPPPPPAHLQSYLRLPPPMGMSLPPPARAPMPHPVQIPLHMLGTRSNGQLPLPSQPAQWTRKPLEHSEQQSPPFNATPMSHNNEKRKTFATENYDDYNGLMSTKEKQWLMSIQINQLISDNPYVEDYYFTVLRLRCLGKLPGRDSNEGPKLVMHERAKIESRTYAPTQFANSLGKLQVVTYTAPRRIIDVSISHTSPEMNQDPQVAVKDMRKFKQILLDIEKMYVWLLDLEDSEMRVESLPKDAEPGPHHQATIEYQHKLQSFLAAGDRLQQVMLVRKGKILVLRAWNRFMPQFQELIVRTILLNCLILIRRDNLDHVLVRFLPLVNDVLAAIEDLQGVVSMAQLIDAAQKNSGYVSVTSTKMGLDFISLIMCRGTELVTKCVDDLTKSQWYAFARNVGNSLLAASTTLKSDLGLLNLEHFQQAGMEDSKLSALKIVLDTLTNAGQEI</sequence>
<evidence type="ECO:0000313" key="5">
    <source>
        <dbReference type="Proteomes" id="UP000820818"/>
    </source>
</evidence>
<dbReference type="GO" id="GO:0003723">
    <property type="term" value="F:RNA binding"/>
    <property type="evidence" value="ECO:0007669"/>
    <property type="project" value="TreeGrafter"/>
</dbReference>
<evidence type="ECO:0000256" key="3">
    <source>
        <dbReference type="SAM" id="MobiDB-lite"/>
    </source>
</evidence>
<gene>
    <name evidence="4" type="ORF">GHT06_018397</name>
</gene>
<proteinExistence type="predicted"/>
<protein>
    <submittedName>
        <fullName evidence="4">Uncharacterized protein</fullName>
    </submittedName>
</protein>
<dbReference type="InterPro" id="IPR039900">
    <property type="entry name" value="Pat1-like"/>
</dbReference>
<feature type="compositionally biased region" description="Polar residues" evidence="3">
    <location>
        <begin position="343"/>
        <end position="355"/>
    </location>
</feature>
<dbReference type="PANTHER" id="PTHR21551:SF0">
    <property type="entry name" value="PROTEIN ASSOCIATED WITH TOPO II RELATED-1, ISOFORM A"/>
    <property type="match status" value="1"/>
</dbReference>
<keyword evidence="5" id="KW-1185">Reference proteome</keyword>
<comment type="caution">
    <text evidence="4">The sequence shown here is derived from an EMBL/GenBank/DDBJ whole genome shotgun (WGS) entry which is preliminary data.</text>
</comment>
<reference evidence="4 5" key="1">
    <citation type="submission" date="2022-05" db="EMBL/GenBank/DDBJ databases">
        <title>A multi-omics perspective on studying reproductive biology in Daphnia sinensis.</title>
        <authorList>
            <person name="Jia J."/>
        </authorList>
    </citation>
    <scope>NUCLEOTIDE SEQUENCE [LARGE SCALE GENOMIC DNA]</scope>
    <source>
        <strain evidence="4 5">WSL</strain>
    </source>
</reference>
<accession>A0AAD5L469</accession>
<dbReference type="GO" id="GO:0000932">
    <property type="term" value="C:P-body"/>
    <property type="evidence" value="ECO:0007669"/>
    <property type="project" value="UniProtKB-SubCell"/>
</dbReference>
<dbReference type="GO" id="GO:0000290">
    <property type="term" value="P:deadenylation-dependent decapping of nuclear-transcribed mRNA"/>
    <property type="evidence" value="ECO:0007669"/>
    <property type="project" value="InterPro"/>
</dbReference>
<name>A0AAD5L469_9CRUS</name>
<dbReference type="AlphaFoldDB" id="A0AAD5L469"/>
<feature type="region of interest" description="Disordered" evidence="3">
    <location>
        <begin position="327"/>
        <end position="358"/>
    </location>
</feature>
<keyword evidence="2" id="KW-0963">Cytoplasm</keyword>
<evidence type="ECO:0000256" key="2">
    <source>
        <dbReference type="ARBA" id="ARBA00022490"/>
    </source>
</evidence>
<dbReference type="EMBL" id="WJBH02000007">
    <property type="protein sequence ID" value="KAI9555880.1"/>
    <property type="molecule type" value="Genomic_DNA"/>
</dbReference>
<comment type="subcellular location">
    <subcellularLocation>
        <location evidence="1">Cytoplasm</location>
        <location evidence="1">P-body</location>
    </subcellularLocation>
</comment>